<dbReference type="KEGG" id="llh:I41_06630"/>
<dbReference type="InterPro" id="IPR019734">
    <property type="entry name" value="TPR_rpt"/>
</dbReference>
<dbReference type="RefSeq" id="WP_145430829.1">
    <property type="nucleotide sequence ID" value="NZ_CP036339.1"/>
</dbReference>
<dbReference type="InterPro" id="IPR011990">
    <property type="entry name" value="TPR-like_helical_dom_sf"/>
</dbReference>
<gene>
    <name evidence="1" type="ORF">I41_06630</name>
</gene>
<evidence type="ECO:0000313" key="1">
    <source>
        <dbReference type="EMBL" id="QDT71505.1"/>
    </source>
</evidence>
<dbReference type="AlphaFoldDB" id="A0A517TT01"/>
<dbReference type="EMBL" id="CP036339">
    <property type="protein sequence ID" value="QDT71505.1"/>
    <property type="molecule type" value="Genomic_DNA"/>
</dbReference>
<protein>
    <submittedName>
        <fullName evidence="1">Tetratricopeptide repeat protein</fullName>
    </submittedName>
</protein>
<dbReference type="SMART" id="SM00028">
    <property type="entry name" value="TPR"/>
    <property type="match status" value="2"/>
</dbReference>
<dbReference type="SUPFAM" id="SSF48452">
    <property type="entry name" value="TPR-like"/>
    <property type="match status" value="2"/>
</dbReference>
<reference evidence="1 2" key="1">
    <citation type="submission" date="2019-02" db="EMBL/GenBank/DDBJ databases">
        <title>Deep-cultivation of Planctomycetes and their phenomic and genomic characterization uncovers novel biology.</title>
        <authorList>
            <person name="Wiegand S."/>
            <person name="Jogler M."/>
            <person name="Boedeker C."/>
            <person name="Pinto D."/>
            <person name="Vollmers J."/>
            <person name="Rivas-Marin E."/>
            <person name="Kohn T."/>
            <person name="Peeters S.H."/>
            <person name="Heuer A."/>
            <person name="Rast P."/>
            <person name="Oberbeckmann S."/>
            <person name="Bunk B."/>
            <person name="Jeske O."/>
            <person name="Meyerdierks A."/>
            <person name="Storesund J.E."/>
            <person name="Kallscheuer N."/>
            <person name="Luecker S."/>
            <person name="Lage O.M."/>
            <person name="Pohl T."/>
            <person name="Merkel B.J."/>
            <person name="Hornburger P."/>
            <person name="Mueller R.-W."/>
            <person name="Bruemmer F."/>
            <person name="Labrenz M."/>
            <person name="Spormann A.M."/>
            <person name="Op den Camp H."/>
            <person name="Overmann J."/>
            <person name="Amann R."/>
            <person name="Jetten M.S.M."/>
            <person name="Mascher T."/>
            <person name="Medema M.H."/>
            <person name="Devos D.P."/>
            <person name="Kaster A.-K."/>
            <person name="Ovreas L."/>
            <person name="Rohde M."/>
            <person name="Galperin M.Y."/>
            <person name="Jogler C."/>
        </authorList>
    </citation>
    <scope>NUCLEOTIDE SEQUENCE [LARGE SCALE GENOMIC DNA]</scope>
    <source>
        <strain evidence="1 2">I41</strain>
    </source>
</reference>
<dbReference type="OrthoDB" id="9799122at2"/>
<dbReference type="Gene3D" id="1.25.40.10">
    <property type="entry name" value="Tetratricopeptide repeat domain"/>
    <property type="match status" value="2"/>
</dbReference>
<proteinExistence type="predicted"/>
<sequence>MPKDLSGVAAELASVRHLIALGYEDPLDVAAREASVARSQQATLHSAEELLKRDAPTEAIAVLEPMLDAPSDWPAPHHLLARAYFRTGQWGAAEEQLRWLECRGVEHAELALLRARLALRRRSLAAARDHAEYASRLQSPLPAADALIGEVELRRGNLIAAEEAYRRASAAAGPQGAAWVGMAAMAFRRGDVAAAVDAALRAIEQEPRLATAHYWLGMALVQMQRPFEATAALRAAATLGPNLAAPYRLLARLAAEQGDFAAAGEYRQLGRAVIARRHAGRKN</sequence>
<dbReference type="Pfam" id="PF13432">
    <property type="entry name" value="TPR_16"/>
    <property type="match status" value="2"/>
</dbReference>
<accession>A0A517TT01</accession>
<name>A0A517TT01_9BACT</name>
<evidence type="ECO:0000313" key="2">
    <source>
        <dbReference type="Proteomes" id="UP000317909"/>
    </source>
</evidence>
<organism evidence="1 2">
    <name type="scientific">Lacipirellula limnantheis</name>
    <dbReference type="NCBI Taxonomy" id="2528024"/>
    <lineage>
        <taxon>Bacteria</taxon>
        <taxon>Pseudomonadati</taxon>
        <taxon>Planctomycetota</taxon>
        <taxon>Planctomycetia</taxon>
        <taxon>Pirellulales</taxon>
        <taxon>Lacipirellulaceae</taxon>
        <taxon>Lacipirellula</taxon>
    </lineage>
</organism>
<keyword evidence="2" id="KW-1185">Reference proteome</keyword>
<dbReference type="Proteomes" id="UP000317909">
    <property type="component" value="Chromosome"/>
</dbReference>